<dbReference type="InterPro" id="IPR004843">
    <property type="entry name" value="Calcineurin-like_PHP"/>
</dbReference>
<dbReference type="STRING" id="685588.A0A067SQV1"/>
<evidence type="ECO:0000256" key="4">
    <source>
        <dbReference type="SAM" id="SignalP"/>
    </source>
</evidence>
<dbReference type="PANTHER" id="PTHR10340:SF27">
    <property type="entry name" value="ACL091CP"/>
    <property type="match status" value="1"/>
</dbReference>
<feature type="compositionally biased region" description="Low complexity" evidence="3">
    <location>
        <begin position="26"/>
        <end position="57"/>
    </location>
</feature>
<keyword evidence="2" id="KW-0325">Glycoprotein</keyword>
<sequence>MFYVGAFVTLLAVACLAAEAKPATDPSVSAPPAAIPSRHSSTRTTSTRTTSTSTSTTPFFATPPASLSVPADFTAGPFFATDFLHAFFKGFEATQTSFEPQPFVTDPVSRTVFPLDLTNPKTIPTQNVNDPIVLPPSLLINSPTVISPSTNLSTPGSIRLRQIAFHDITAIINNTAKTFTSTCQQCISSLVIYKGLALTAPWEVPQLLIEMCHFVNFNAFGSCEAEFMANSDGQIATQLLANADVTGQDGLWICARDVIGLRKSCPQPPPTDLTVLLSTWFKKPKPQNAVAPPPSGKPNLRVVHLSDFHIDPRYTIGTEANCTDFLCCRPDKICSFSSSTGQLLLPAPRFGAFECDTPWNLANAVMHAVGPLTGTASGTNNGGAKNKNAFTIFTGDLTSHDNDNQLSRAYVEYVESAVYSLFKAYLAGPVYAAMGNHDTWPQAFDAPHSIQPQTLSNQFEWNYGHLADLWEVEGWISADVAKVSKATYSAYSTITPFGLKIITCGTFLELSTYICLILQTTTNPDVSGMLRFLTDELQAAEDAKQRVWIIGHVLPGWDGSAVLINGPNLFYQIVDRFSPHVIANVFMGHIHDEVRYIYYADNATVIDNTTALTTTWVGGSVTPLAGLNSGFSMYEVDPDTFDIMEAYTWFANVSDFNTLDNQTEVGAAYHFEYSTRETYGGGFDWPETAPLNATWWHFVTESFTNNLTLVDTWTLNQGRQSALTEPCDDTCRKARICYMRSGSPPIAAKSNCSTGFGSVQE</sequence>
<reference evidence="7" key="1">
    <citation type="journal article" date="2014" name="Proc. Natl. Acad. Sci. U.S.A.">
        <title>Extensive sampling of basidiomycete genomes demonstrates inadequacy of the white-rot/brown-rot paradigm for wood decay fungi.</title>
        <authorList>
            <person name="Riley R."/>
            <person name="Salamov A.A."/>
            <person name="Brown D.W."/>
            <person name="Nagy L.G."/>
            <person name="Floudas D."/>
            <person name="Held B.W."/>
            <person name="Levasseur A."/>
            <person name="Lombard V."/>
            <person name="Morin E."/>
            <person name="Otillar R."/>
            <person name="Lindquist E.A."/>
            <person name="Sun H."/>
            <person name="LaButti K.M."/>
            <person name="Schmutz J."/>
            <person name="Jabbour D."/>
            <person name="Luo H."/>
            <person name="Baker S.E."/>
            <person name="Pisabarro A.G."/>
            <person name="Walton J.D."/>
            <person name="Blanchette R.A."/>
            <person name="Henrissat B."/>
            <person name="Martin F."/>
            <person name="Cullen D."/>
            <person name="Hibbett D.S."/>
            <person name="Grigoriev I.V."/>
        </authorList>
    </citation>
    <scope>NUCLEOTIDE SEQUENCE [LARGE SCALE GENOMIC DNA]</scope>
    <source>
        <strain evidence="7">CBS 339.88</strain>
    </source>
</reference>
<name>A0A067SQV1_GALM3</name>
<dbReference type="Pfam" id="PF00149">
    <property type="entry name" value="Metallophos"/>
    <property type="match status" value="1"/>
</dbReference>
<keyword evidence="1" id="KW-0378">Hydrolase</keyword>
<evidence type="ECO:0000256" key="1">
    <source>
        <dbReference type="ARBA" id="ARBA00022801"/>
    </source>
</evidence>
<dbReference type="GO" id="GO:0008081">
    <property type="term" value="F:phosphoric diester hydrolase activity"/>
    <property type="evidence" value="ECO:0007669"/>
    <property type="project" value="TreeGrafter"/>
</dbReference>
<dbReference type="HOGENOM" id="CLU_014743_2_1_1"/>
<feature type="signal peptide" evidence="4">
    <location>
        <begin position="1"/>
        <end position="20"/>
    </location>
</feature>
<organism evidence="6 7">
    <name type="scientific">Galerina marginata (strain CBS 339.88)</name>
    <dbReference type="NCBI Taxonomy" id="685588"/>
    <lineage>
        <taxon>Eukaryota</taxon>
        <taxon>Fungi</taxon>
        <taxon>Dikarya</taxon>
        <taxon>Basidiomycota</taxon>
        <taxon>Agaricomycotina</taxon>
        <taxon>Agaricomycetes</taxon>
        <taxon>Agaricomycetidae</taxon>
        <taxon>Agaricales</taxon>
        <taxon>Agaricineae</taxon>
        <taxon>Strophariaceae</taxon>
        <taxon>Galerina</taxon>
    </lineage>
</organism>
<accession>A0A067SQV1</accession>
<gene>
    <name evidence="6" type="ORF">GALMADRAFT_77529</name>
</gene>
<dbReference type="InterPro" id="IPR041805">
    <property type="entry name" value="ASMase/PPN1_MPP"/>
</dbReference>
<dbReference type="AlphaFoldDB" id="A0A067SQV1"/>
<feature type="region of interest" description="Disordered" evidence="3">
    <location>
        <begin position="23"/>
        <end position="57"/>
    </location>
</feature>
<evidence type="ECO:0000256" key="2">
    <source>
        <dbReference type="ARBA" id="ARBA00023180"/>
    </source>
</evidence>
<dbReference type="OrthoDB" id="282973at2759"/>
<keyword evidence="4" id="KW-0732">Signal</keyword>
<evidence type="ECO:0000313" key="6">
    <source>
        <dbReference type="EMBL" id="KDR69163.1"/>
    </source>
</evidence>
<keyword evidence="7" id="KW-1185">Reference proteome</keyword>
<dbReference type="EMBL" id="KL142403">
    <property type="protein sequence ID" value="KDR69163.1"/>
    <property type="molecule type" value="Genomic_DNA"/>
</dbReference>
<proteinExistence type="predicted"/>
<dbReference type="PANTHER" id="PTHR10340">
    <property type="entry name" value="SPHINGOMYELIN PHOSPHODIESTERASE"/>
    <property type="match status" value="1"/>
</dbReference>
<dbReference type="Gene3D" id="3.60.21.10">
    <property type="match status" value="1"/>
</dbReference>
<evidence type="ECO:0000259" key="5">
    <source>
        <dbReference type="Pfam" id="PF00149"/>
    </source>
</evidence>
<dbReference type="GO" id="GO:0005615">
    <property type="term" value="C:extracellular space"/>
    <property type="evidence" value="ECO:0007669"/>
    <property type="project" value="TreeGrafter"/>
</dbReference>
<dbReference type="InterPro" id="IPR029052">
    <property type="entry name" value="Metallo-depent_PP-like"/>
</dbReference>
<dbReference type="CDD" id="cd00842">
    <property type="entry name" value="MPP_ASMase"/>
    <property type="match status" value="1"/>
</dbReference>
<feature type="domain" description="Calcineurin-like phosphoesterase" evidence="5">
    <location>
        <begin position="300"/>
        <end position="592"/>
    </location>
</feature>
<evidence type="ECO:0000313" key="7">
    <source>
        <dbReference type="Proteomes" id="UP000027222"/>
    </source>
</evidence>
<feature type="chain" id="PRO_5001648550" description="Calcineurin-like phosphoesterase domain-containing protein" evidence="4">
    <location>
        <begin position="21"/>
        <end position="761"/>
    </location>
</feature>
<dbReference type="SUPFAM" id="SSF56300">
    <property type="entry name" value="Metallo-dependent phosphatases"/>
    <property type="match status" value="1"/>
</dbReference>
<evidence type="ECO:0000256" key="3">
    <source>
        <dbReference type="SAM" id="MobiDB-lite"/>
    </source>
</evidence>
<protein>
    <recommendedName>
        <fullName evidence="5">Calcineurin-like phosphoesterase domain-containing protein</fullName>
    </recommendedName>
</protein>
<dbReference type="Proteomes" id="UP000027222">
    <property type="component" value="Unassembled WGS sequence"/>
</dbReference>